<dbReference type="SUPFAM" id="SSF47413">
    <property type="entry name" value="lambda repressor-like DNA-binding domains"/>
    <property type="match status" value="1"/>
</dbReference>
<evidence type="ECO:0000259" key="1">
    <source>
        <dbReference type="PROSITE" id="PS50943"/>
    </source>
</evidence>
<dbReference type="Proteomes" id="UP000831768">
    <property type="component" value="Chromosome"/>
</dbReference>
<dbReference type="Pfam" id="PF01381">
    <property type="entry name" value="HTH_3"/>
    <property type="match status" value="1"/>
</dbReference>
<feature type="domain" description="HTH cro/C1-type" evidence="1">
    <location>
        <begin position="25"/>
        <end position="67"/>
    </location>
</feature>
<dbReference type="KEGG" id="haad:MW046_09000"/>
<keyword evidence="3" id="KW-1185">Reference proteome</keyword>
<dbReference type="InterPro" id="IPR010982">
    <property type="entry name" value="Lambda_DNA-bd_dom_sf"/>
</dbReference>
<dbReference type="AlphaFoldDB" id="A0A8T9ZZ90"/>
<dbReference type="InterPro" id="IPR001387">
    <property type="entry name" value="Cro/C1-type_HTH"/>
</dbReference>
<evidence type="ECO:0000313" key="3">
    <source>
        <dbReference type="Proteomes" id="UP000831768"/>
    </source>
</evidence>
<dbReference type="GeneID" id="71928181"/>
<dbReference type="Gene3D" id="1.10.260.40">
    <property type="entry name" value="lambda repressor-like DNA-binding domains"/>
    <property type="match status" value="1"/>
</dbReference>
<accession>A0A8T9ZZ90</accession>
<proteinExistence type="predicted"/>
<reference evidence="2" key="1">
    <citation type="submission" date="2022-04" db="EMBL/GenBank/DDBJ databases">
        <title>Halocatena sp. nov., isolated from a salt lake.</title>
        <authorList>
            <person name="Cui H.-L."/>
        </authorList>
    </citation>
    <scope>NUCLEOTIDE SEQUENCE</scope>
    <source>
        <strain evidence="2">AD-1</strain>
    </source>
</reference>
<name>A0A8T9ZZ90_9EURY</name>
<dbReference type="CDD" id="cd00093">
    <property type="entry name" value="HTH_XRE"/>
    <property type="match status" value="1"/>
</dbReference>
<evidence type="ECO:0000313" key="2">
    <source>
        <dbReference type="EMBL" id="UPM42101.1"/>
    </source>
</evidence>
<sequence length="309" mass="35031">MQDQFEIKIEEKLSELLAITDESNAEIANEVGVSSSSITQYRKGETRPSLEKLVALATALDVSLDYLVLGEDEEGDQMDPDPVVRYMDQSLQDVQVRTAQHTALVAHVGRRLSQMLDTEIEQYLEENPSRRLYAGIIADTELTSLERHSQTTRLMLQTLHYNLQDDCPKTPGSFFKTVANNLSQGREYQYLLADTPTTDWPSQIEQFRRLLIEQTNSEGIVRSNCSFRVTDSPLFTGCGMYDLAEDDLESEDPVLYDFLTEQDYLYADGRVGYVISPSLDVQGVTIMDNDHLTNAMQSFETLWEEADPI</sequence>
<gene>
    <name evidence="2" type="ORF">MW046_09000</name>
</gene>
<dbReference type="GO" id="GO:0003677">
    <property type="term" value="F:DNA binding"/>
    <property type="evidence" value="ECO:0007669"/>
    <property type="project" value="InterPro"/>
</dbReference>
<dbReference type="EMBL" id="CP096019">
    <property type="protein sequence ID" value="UPM42101.1"/>
    <property type="molecule type" value="Genomic_DNA"/>
</dbReference>
<dbReference type="PROSITE" id="PS50943">
    <property type="entry name" value="HTH_CROC1"/>
    <property type="match status" value="1"/>
</dbReference>
<organism evidence="2 3">
    <name type="scientific">Halocatena salina</name>
    <dbReference type="NCBI Taxonomy" id="2934340"/>
    <lineage>
        <taxon>Archaea</taxon>
        <taxon>Methanobacteriati</taxon>
        <taxon>Methanobacteriota</taxon>
        <taxon>Stenosarchaea group</taxon>
        <taxon>Halobacteria</taxon>
        <taxon>Halobacteriales</taxon>
        <taxon>Natronomonadaceae</taxon>
        <taxon>Halocatena</taxon>
    </lineage>
</organism>
<dbReference type="RefSeq" id="WP_247992779.1">
    <property type="nucleotide sequence ID" value="NZ_CP096019.1"/>
</dbReference>
<dbReference type="SMART" id="SM00530">
    <property type="entry name" value="HTH_XRE"/>
    <property type="match status" value="1"/>
</dbReference>
<protein>
    <submittedName>
        <fullName evidence="2">Helix-turn-helix domain-containing protein</fullName>
    </submittedName>
</protein>